<evidence type="ECO:0008006" key="4">
    <source>
        <dbReference type="Google" id="ProtNLM"/>
    </source>
</evidence>
<dbReference type="AlphaFoldDB" id="A0A1M7FMP5"/>
<evidence type="ECO:0000256" key="1">
    <source>
        <dbReference type="SAM" id="SignalP"/>
    </source>
</evidence>
<proteinExistence type="predicted"/>
<dbReference type="RefSeq" id="WP_073064053.1">
    <property type="nucleotide sequence ID" value="NZ_FRCK01000003.1"/>
</dbReference>
<dbReference type="STRING" id="53463.SAMN05444389_103129"/>
<gene>
    <name evidence="2" type="ORF">SAMN05444389_103129</name>
</gene>
<reference evidence="3" key="1">
    <citation type="submission" date="2016-11" db="EMBL/GenBank/DDBJ databases">
        <authorList>
            <person name="Varghese N."/>
            <person name="Submissions S."/>
        </authorList>
    </citation>
    <scope>NUCLEOTIDE SEQUENCE [LARGE SCALE GENOMIC DNA]</scope>
    <source>
        <strain evidence="3">DSM 6637</strain>
    </source>
</reference>
<sequence>MRAVAAATAIALLTALPAGAETRGFIGFNWSFDSYGSTPEGVLGIARIRLDSDGDARGAKASVHLPLAHGLSFGSAKLVGVRGKSDRMIEAGVGWSAATGSVIGTAGLWAPYVDAGLDFDLSGVRGYGGINSLKDWD</sequence>
<evidence type="ECO:0000313" key="3">
    <source>
        <dbReference type="Proteomes" id="UP000184444"/>
    </source>
</evidence>
<dbReference type="Proteomes" id="UP000184444">
    <property type="component" value="Unassembled WGS sequence"/>
</dbReference>
<feature type="chain" id="PRO_5013110861" description="Outer membrane protein beta-barrel domain-containing protein" evidence="1">
    <location>
        <begin position="21"/>
        <end position="137"/>
    </location>
</feature>
<feature type="signal peptide" evidence="1">
    <location>
        <begin position="1"/>
        <end position="20"/>
    </location>
</feature>
<dbReference type="OrthoDB" id="7864664at2"/>
<keyword evidence="3" id="KW-1185">Reference proteome</keyword>
<name>A0A1M7FMP5_9RHOB</name>
<evidence type="ECO:0000313" key="2">
    <source>
        <dbReference type="EMBL" id="SHM05028.1"/>
    </source>
</evidence>
<protein>
    <recommendedName>
        <fullName evidence="4">Outer membrane protein beta-barrel domain-containing protein</fullName>
    </recommendedName>
</protein>
<dbReference type="EMBL" id="FRCK01000003">
    <property type="protein sequence ID" value="SHM05028.1"/>
    <property type="molecule type" value="Genomic_DNA"/>
</dbReference>
<organism evidence="2 3">
    <name type="scientific">Paracoccus solventivorans</name>
    <dbReference type="NCBI Taxonomy" id="53463"/>
    <lineage>
        <taxon>Bacteria</taxon>
        <taxon>Pseudomonadati</taxon>
        <taxon>Pseudomonadota</taxon>
        <taxon>Alphaproteobacteria</taxon>
        <taxon>Rhodobacterales</taxon>
        <taxon>Paracoccaceae</taxon>
        <taxon>Paracoccus</taxon>
    </lineage>
</organism>
<accession>A0A1M7FMP5</accession>
<keyword evidence="1" id="KW-0732">Signal</keyword>